<reference evidence="5 6" key="1">
    <citation type="submission" date="2019-03" db="EMBL/GenBank/DDBJ databases">
        <title>Paraburkholderia sp. isolated from native Mimosa gymnas in Guartela State Park, Brazil.</title>
        <authorList>
            <person name="Paulitsch F."/>
            <person name="Hungria M."/>
            <person name="Delamuta J.R.M."/>
            <person name="Ribeiro R.A."/>
            <person name="Dall'Agnol R."/>
            <person name="Silva J.S.B."/>
        </authorList>
    </citation>
    <scope>NUCLEOTIDE SEQUENCE [LARGE SCALE GENOMIC DNA]</scope>
    <source>
        <strain evidence="5 6">CNPSo 3008</strain>
    </source>
</reference>
<dbReference type="GO" id="GO:0015074">
    <property type="term" value="P:DNA integration"/>
    <property type="evidence" value="ECO:0007669"/>
    <property type="project" value="InterPro"/>
</dbReference>
<dbReference type="GO" id="GO:0003677">
    <property type="term" value="F:DNA binding"/>
    <property type="evidence" value="ECO:0007669"/>
    <property type="project" value="UniProtKB-KW"/>
</dbReference>
<dbReference type="AlphaFoldDB" id="A0A4R5LAH7"/>
<keyword evidence="1" id="KW-0238">DNA-binding</keyword>
<protein>
    <recommendedName>
        <fullName evidence="4">DUF6538 domain-containing protein</fullName>
    </recommendedName>
</protein>
<dbReference type="GO" id="GO:0006310">
    <property type="term" value="P:DNA recombination"/>
    <property type="evidence" value="ECO:0007669"/>
    <property type="project" value="UniProtKB-KW"/>
</dbReference>
<dbReference type="OrthoDB" id="9784724at2"/>
<dbReference type="InterPro" id="IPR046668">
    <property type="entry name" value="DUF6538"/>
</dbReference>
<accession>A0A4R5LAH7</accession>
<feature type="compositionally biased region" description="Basic and acidic residues" evidence="3">
    <location>
        <begin position="294"/>
        <end position="317"/>
    </location>
</feature>
<dbReference type="Gene3D" id="1.10.150.130">
    <property type="match status" value="1"/>
</dbReference>
<dbReference type="Pfam" id="PF20172">
    <property type="entry name" value="DUF6538"/>
    <property type="match status" value="1"/>
</dbReference>
<evidence type="ECO:0000256" key="1">
    <source>
        <dbReference type="ARBA" id="ARBA00023125"/>
    </source>
</evidence>
<dbReference type="Gene3D" id="1.10.443.10">
    <property type="entry name" value="Intergrase catalytic core"/>
    <property type="match status" value="1"/>
</dbReference>
<dbReference type="RefSeq" id="WP_133185886.1">
    <property type="nucleotide sequence ID" value="NZ_SMOD01000023.1"/>
</dbReference>
<dbReference type="InterPro" id="IPR010998">
    <property type="entry name" value="Integrase_recombinase_N"/>
</dbReference>
<dbReference type="EMBL" id="SMOD01000023">
    <property type="protein sequence ID" value="TDG05120.1"/>
    <property type="molecule type" value="Genomic_DNA"/>
</dbReference>
<feature type="region of interest" description="Disordered" evidence="3">
    <location>
        <begin position="293"/>
        <end position="319"/>
    </location>
</feature>
<evidence type="ECO:0000256" key="2">
    <source>
        <dbReference type="ARBA" id="ARBA00023172"/>
    </source>
</evidence>
<evidence type="ECO:0000259" key="4">
    <source>
        <dbReference type="Pfam" id="PF20172"/>
    </source>
</evidence>
<dbReference type="InterPro" id="IPR011010">
    <property type="entry name" value="DNA_brk_join_enz"/>
</dbReference>
<dbReference type="SUPFAM" id="SSF56349">
    <property type="entry name" value="DNA breaking-rejoining enzymes"/>
    <property type="match status" value="1"/>
</dbReference>
<evidence type="ECO:0000313" key="6">
    <source>
        <dbReference type="Proteomes" id="UP000295606"/>
    </source>
</evidence>
<proteinExistence type="predicted"/>
<dbReference type="Proteomes" id="UP000295606">
    <property type="component" value="Unassembled WGS sequence"/>
</dbReference>
<organism evidence="5 6">
    <name type="scientific">Paraburkholderia guartelaensis</name>
    <dbReference type="NCBI Taxonomy" id="2546446"/>
    <lineage>
        <taxon>Bacteria</taxon>
        <taxon>Pseudomonadati</taxon>
        <taxon>Pseudomonadota</taxon>
        <taxon>Betaproteobacteria</taxon>
        <taxon>Burkholderiales</taxon>
        <taxon>Burkholderiaceae</taxon>
        <taxon>Paraburkholderia</taxon>
    </lineage>
</organism>
<feature type="domain" description="DUF6538" evidence="4">
    <location>
        <begin position="12"/>
        <end position="65"/>
    </location>
</feature>
<evidence type="ECO:0000313" key="5">
    <source>
        <dbReference type="EMBL" id="TDG05120.1"/>
    </source>
</evidence>
<evidence type="ECO:0000256" key="3">
    <source>
        <dbReference type="SAM" id="MobiDB-lite"/>
    </source>
</evidence>
<keyword evidence="2" id="KW-0233">DNA recombination</keyword>
<gene>
    <name evidence="5" type="ORF">E1N52_27185</name>
</gene>
<sequence>MSVQLIPHPSGRSRNWYVRIYVPVEVQDLVGQEEVRRSTRTANRTEALAVGASIEAKLRAEWRQLAKTKANAHAPRDKPLPLTPAAIERICASRLADWAMTDDDRVTIGIDDEDEAKSKQHSATVSDDMRSVLARGPKSPDWNHVAEMATEYAEDMGHRVAPGDPLLPQFVRAFAQAERTAQEVIATRNDGRDASFPVPDAPGEKLSVMIDAYETHRKGVVDPKTVSKSVSIWRRLIAFLGDVALDDVTSNDIYRFFHDRLHAQTDNWSQGYVDGHAKRALREFFALARTQGRAHSENPLDRLETTPKLPKKEQEKRLKPRHPFTTEQLNTLFASAWYDLENNYLRGKMTTDLAGRYWCPLISTCHGLRVREVVQLVNSDFLFVDDVLLVTFQTELTGNDEDEDDDALPERKLKNTAARRTIPVHPRLCNLGLADFVRLMQTQHPPGTPMFPSAIPEPGGKNPVWGRAYEQAFLRHVRDKLGFGSGYGNHSFRHQLEDRVRDAQVTHGAWPAGLGEFLTGRHLPRAADRSIFREQSSAIEYGDGYSPARILRFVDQIGLEGVVFPPPYAKWLAREAA</sequence>
<name>A0A4R5LAH7_9BURK</name>
<comment type="caution">
    <text evidence="5">The sequence shown here is derived from an EMBL/GenBank/DDBJ whole genome shotgun (WGS) entry which is preliminary data.</text>
</comment>
<dbReference type="InterPro" id="IPR013762">
    <property type="entry name" value="Integrase-like_cat_sf"/>
</dbReference>